<dbReference type="AlphaFoldDB" id="A0A8T2UY71"/>
<keyword evidence="2" id="KW-1133">Transmembrane helix</keyword>
<dbReference type="OrthoDB" id="640742at2759"/>
<feature type="transmembrane region" description="Helical" evidence="2">
    <location>
        <begin position="40"/>
        <end position="59"/>
    </location>
</feature>
<evidence type="ECO:0000256" key="2">
    <source>
        <dbReference type="SAM" id="Phobius"/>
    </source>
</evidence>
<keyword evidence="2" id="KW-0472">Membrane</keyword>
<dbReference type="Pfam" id="PF05042">
    <property type="entry name" value="Caleosin"/>
    <property type="match status" value="1"/>
</dbReference>
<evidence type="ECO:0000256" key="1">
    <source>
        <dbReference type="ARBA" id="ARBA00006765"/>
    </source>
</evidence>
<keyword evidence="2" id="KW-0812">Transmembrane</keyword>
<dbReference type="GO" id="GO:0005509">
    <property type="term" value="F:calcium ion binding"/>
    <property type="evidence" value="ECO:0007669"/>
    <property type="project" value="TreeGrafter"/>
</dbReference>
<comment type="similarity">
    <text evidence="1">Belongs to the caleosin family.</text>
</comment>
<dbReference type="OMA" id="GWISTWT"/>
<evidence type="ECO:0008006" key="5">
    <source>
        <dbReference type="Google" id="ProtNLM"/>
    </source>
</evidence>
<dbReference type="Proteomes" id="UP000825935">
    <property type="component" value="Chromosome 4"/>
</dbReference>
<dbReference type="PANTHER" id="PTHR31495">
    <property type="entry name" value="PEROXYGENASE 3-RELATED"/>
    <property type="match status" value="1"/>
</dbReference>
<evidence type="ECO:0000313" key="3">
    <source>
        <dbReference type="EMBL" id="KAH7440172.1"/>
    </source>
</evidence>
<evidence type="ECO:0000313" key="4">
    <source>
        <dbReference type="Proteomes" id="UP000825935"/>
    </source>
</evidence>
<reference evidence="3" key="1">
    <citation type="submission" date="2021-08" db="EMBL/GenBank/DDBJ databases">
        <title>WGS assembly of Ceratopteris richardii.</title>
        <authorList>
            <person name="Marchant D.B."/>
            <person name="Chen G."/>
            <person name="Jenkins J."/>
            <person name="Shu S."/>
            <person name="Leebens-Mack J."/>
            <person name="Grimwood J."/>
            <person name="Schmutz J."/>
            <person name="Soltis P."/>
            <person name="Soltis D."/>
            <person name="Chen Z.-H."/>
        </authorList>
    </citation>
    <scope>NUCLEOTIDE SEQUENCE</scope>
    <source>
        <strain evidence="3">Whitten #5841</strain>
        <tissue evidence="3">Leaf</tissue>
    </source>
</reference>
<comment type="caution">
    <text evidence="3">The sequence shown here is derived from an EMBL/GenBank/DDBJ whole genome shotgun (WGS) entry which is preliminary data.</text>
</comment>
<dbReference type="EMBL" id="CM035409">
    <property type="protein sequence ID" value="KAH7440172.1"/>
    <property type="molecule type" value="Genomic_DNA"/>
</dbReference>
<dbReference type="Gene3D" id="1.10.238.10">
    <property type="entry name" value="EF-hand"/>
    <property type="match status" value="1"/>
</dbReference>
<protein>
    <recommendedName>
        <fullName evidence="5">Caleosin</fullName>
    </recommendedName>
</protein>
<dbReference type="InterPro" id="IPR007736">
    <property type="entry name" value="Caleosin-related"/>
</dbReference>
<organism evidence="3 4">
    <name type="scientific">Ceratopteris richardii</name>
    <name type="common">Triangle waterfern</name>
    <dbReference type="NCBI Taxonomy" id="49495"/>
    <lineage>
        <taxon>Eukaryota</taxon>
        <taxon>Viridiplantae</taxon>
        <taxon>Streptophyta</taxon>
        <taxon>Embryophyta</taxon>
        <taxon>Tracheophyta</taxon>
        <taxon>Polypodiopsida</taxon>
        <taxon>Polypodiidae</taxon>
        <taxon>Polypodiales</taxon>
        <taxon>Pteridineae</taxon>
        <taxon>Pteridaceae</taxon>
        <taxon>Parkerioideae</taxon>
        <taxon>Ceratopteris</taxon>
    </lineage>
</organism>
<sequence length="188" mass="22156">MDKRETAAEYITALQQHLAFFDRNKDGIIYPHETYIGFRALGFSVILSLFSAFMINFFLSYKTVDSRIPSLLFPIHIKNIHRAMHPNDSGGYDTEGRALNHVLNELFKEFATTFPDRLSRDEFTSMRKSFYKDSSKSGRFASWLEWEFAYMLLKDEDGYIGKENIQGIYDGSIFYYMEKKQKKKYHKD</sequence>
<proteinExistence type="inferred from homology"/>
<name>A0A8T2UY71_CERRI</name>
<accession>A0A8T2UY71</accession>
<dbReference type="SUPFAM" id="SSF47473">
    <property type="entry name" value="EF-hand"/>
    <property type="match status" value="1"/>
</dbReference>
<dbReference type="PANTHER" id="PTHR31495:SF20">
    <property type="entry name" value="CALEOSIN-RELATED FAMILY PROTEIN"/>
    <property type="match status" value="1"/>
</dbReference>
<dbReference type="GO" id="GO:0004497">
    <property type="term" value="F:monooxygenase activity"/>
    <property type="evidence" value="ECO:0007669"/>
    <property type="project" value="TreeGrafter"/>
</dbReference>
<keyword evidence="4" id="KW-1185">Reference proteome</keyword>
<dbReference type="InterPro" id="IPR011992">
    <property type="entry name" value="EF-hand-dom_pair"/>
</dbReference>
<gene>
    <name evidence="3" type="ORF">KP509_04G095000</name>
</gene>